<evidence type="ECO:0000313" key="1">
    <source>
        <dbReference type="EMBL" id="GLZ79439.1"/>
    </source>
</evidence>
<accession>A0A9W6SM26</accession>
<dbReference type="AlphaFoldDB" id="A0A9W6SM26"/>
<dbReference type="EMBL" id="BSTX01000003">
    <property type="protein sequence ID" value="GLZ79439.1"/>
    <property type="molecule type" value="Genomic_DNA"/>
</dbReference>
<keyword evidence="2" id="KW-1185">Reference proteome</keyword>
<sequence length="97" mass="9948">MLFSVDLPALHATADAAEDLAGTLTEAARVLDGGTAELADRLPGWGFPTTSRDLVAVIWLPDQESARARLRAISGALRDTANAYALTDAANAAGIGG</sequence>
<gene>
    <name evidence="1" type="ORF">Afil01_42460</name>
</gene>
<evidence type="ECO:0000313" key="2">
    <source>
        <dbReference type="Proteomes" id="UP001165079"/>
    </source>
</evidence>
<dbReference type="SUPFAM" id="SSF140453">
    <property type="entry name" value="EsxAB dimer-like"/>
    <property type="match status" value="1"/>
</dbReference>
<dbReference type="RefSeq" id="WP_285664592.1">
    <property type="nucleotide sequence ID" value="NZ_BSTX01000003.1"/>
</dbReference>
<dbReference type="Proteomes" id="UP001165079">
    <property type="component" value="Unassembled WGS sequence"/>
</dbReference>
<name>A0A9W6SM26_9ACTN</name>
<comment type="caution">
    <text evidence="1">The sequence shown here is derived from an EMBL/GenBank/DDBJ whole genome shotgun (WGS) entry which is preliminary data.</text>
</comment>
<reference evidence="1" key="1">
    <citation type="submission" date="2023-03" db="EMBL/GenBank/DDBJ databases">
        <title>Actinorhabdospora filicis NBRC 111898.</title>
        <authorList>
            <person name="Ichikawa N."/>
            <person name="Sato H."/>
            <person name="Tonouchi N."/>
        </authorList>
    </citation>
    <scope>NUCLEOTIDE SEQUENCE</scope>
    <source>
        <strain evidence="1">NBRC 111898</strain>
    </source>
</reference>
<dbReference type="InterPro" id="IPR036689">
    <property type="entry name" value="ESAT-6-like_sf"/>
</dbReference>
<organism evidence="1 2">
    <name type="scientific">Actinorhabdospora filicis</name>
    <dbReference type="NCBI Taxonomy" id="1785913"/>
    <lineage>
        <taxon>Bacteria</taxon>
        <taxon>Bacillati</taxon>
        <taxon>Actinomycetota</taxon>
        <taxon>Actinomycetes</taxon>
        <taxon>Micromonosporales</taxon>
        <taxon>Micromonosporaceae</taxon>
        <taxon>Actinorhabdospora</taxon>
    </lineage>
</organism>
<proteinExistence type="predicted"/>
<protein>
    <submittedName>
        <fullName evidence="1">Uncharacterized protein</fullName>
    </submittedName>
</protein>